<accession>A0A318KH49</accession>
<protein>
    <submittedName>
        <fullName evidence="1">Uncharacterized protein</fullName>
    </submittedName>
</protein>
<comment type="caution">
    <text evidence="1">The sequence shown here is derived from an EMBL/GenBank/DDBJ whole genome shotgun (WGS) entry which is preliminary data.</text>
</comment>
<evidence type="ECO:0000313" key="1">
    <source>
        <dbReference type="EMBL" id="PXX77049.1"/>
    </source>
</evidence>
<sequence>MLSEPHPFLAQAFAGPRSYLPMASHAYALSGNPLTMDDFHRRYQLLNQYLADPHPLTQLKPEAIAPGLATLTCQQVIELLLHWPGAPQRNAILEAVCVEFGLCPVDNSPFRIWGYYAPGQGALPLHVYIGCDGWLYDTLPGLPAHRTRDSHGRCPPSWLLHHGMQPLDEAHVCSTAVHALAAGTLASIHAPEQAWRTVTEASG</sequence>
<dbReference type="Proteomes" id="UP000247555">
    <property type="component" value="Unassembled WGS sequence"/>
</dbReference>
<evidence type="ECO:0000313" key="2">
    <source>
        <dbReference type="Proteomes" id="UP000247555"/>
    </source>
</evidence>
<name>A0A318KH49_9NEIS</name>
<proteinExistence type="predicted"/>
<reference evidence="1 2" key="1">
    <citation type="submission" date="2018-05" db="EMBL/GenBank/DDBJ databases">
        <title>Genomic Encyclopedia of Type Strains, Phase IV (KMG-IV): sequencing the most valuable type-strain genomes for metagenomic binning, comparative biology and taxonomic classification.</title>
        <authorList>
            <person name="Goeker M."/>
        </authorList>
    </citation>
    <scope>NUCLEOTIDE SEQUENCE [LARGE SCALE GENOMIC DNA]</scope>
    <source>
        <strain evidence="1 2">DSM 29661</strain>
    </source>
</reference>
<gene>
    <name evidence="1" type="ORF">DFR34_11950</name>
</gene>
<keyword evidence="2" id="KW-1185">Reference proteome</keyword>
<dbReference type="AlphaFoldDB" id="A0A318KH49"/>
<dbReference type="EMBL" id="QJKI01000019">
    <property type="protein sequence ID" value="PXX77049.1"/>
    <property type="molecule type" value="Genomic_DNA"/>
</dbReference>
<dbReference type="RefSeq" id="WP_110391530.1">
    <property type="nucleotide sequence ID" value="NZ_QJKI01000019.1"/>
</dbReference>
<organism evidence="1 2">
    <name type="scientific">Rivihabitans pingtungensis</name>
    <dbReference type="NCBI Taxonomy" id="1054498"/>
    <lineage>
        <taxon>Bacteria</taxon>
        <taxon>Pseudomonadati</taxon>
        <taxon>Pseudomonadota</taxon>
        <taxon>Betaproteobacteria</taxon>
        <taxon>Neisseriales</taxon>
        <taxon>Aquaspirillaceae</taxon>
        <taxon>Rivihabitans</taxon>
    </lineage>
</organism>
<dbReference type="OrthoDB" id="34584at2"/>